<sequence>MDNKTPVKKEDSFTFEDFVRQMRRPTPMIMTPTGLMPPGDASSLKKVSELKAIAIVAGDLLCCLRFESPGGETGNMVAPSNLVKGAVIYQGNDDGIPAAIESAVLGLRNGSVIDAVPLPITSKGLMESKRPAGYRKIEIKFSFVDRSEVNSQNKGRTNVQDCEYDKAFIIVPFDEAFSGSRSTKALMLEEVVDGGEGTGACWVIERRKGPSGV</sequence>
<dbReference type="EMBL" id="JAAOAR010000321">
    <property type="protein sequence ID" value="KAF5588162.1"/>
    <property type="molecule type" value="Genomic_DNA"/>
</dbReference>
<dbReference type="AlphaFoldDB" id="A0A8H5LA69"/>
<keyword evidence="2" id="KW-1185">Reference proteome</keyword>
<proteinExistence type="predicted"/>
<dbReference type="Proteomes" id="UP000544095">
    <property type="component" value="Unassembled WGS sequence"/>
</dbReference>
<gene>
    <name evidence="1" type="ORF">FPANT_6694</name>
</gene>
<comment type="caution">
    <text evidence="1">The sequence shown here is derived from an EMBL/GenBank/DDBJ whole genome shotgun (WGS) entry which is preliminary data.</text>
</comment>
<organism evidence="1 2">
    <name type="scientific">Fusarium pseudoanthophilum</name>
    <dbReference type="NCBI Taxonomy" id="48495"/>
    <lineage>
        <taxon>Eukaryota</taxon>
        <taxon>Fungi</taxon>
        <taxon>Dikarya</taxon>
        <taxon>Ascomycota</taxon>
        <taxon>Pezizomycotina</taxon>
        <taxon>Sordariomycetes</taxon>
        <taxon>Hypocreomycetidae</taxon>
        <taxon>Hypocreales</taxon>
        <taxon>Nectriaceae</taxon>
        <taxon>Fusarium</taxon>
        <taxon>Fusarium fujikuroi species complex</taxon>
    </lineage>
</organism>
<reference evidence="1 2" key="1">
    <citation type="submission" date="2020-05" db="EMBL/GenBank/DDBJ databases">
        <title>Identification and distribution of gene clusters putatively required for synthesis of sphingolipid metabolism inhibitors in phylogenetically diverse species of the filamentous fungus Fusarium.</title>
        <authorList>
            <person name="Kim H.-S."/>
            <person name="Busman M."/>
            <person name="Brown D.W."/>
            <person name="Divon H."/>
            <person name="Uhlig S."/>
            <person name="Proctor R.H."/>
        </authorList>
    </citation>
    <scope>NUCLEOTIDE SEQUENCE [LARGE SCALE GENOMIC DNA]</scope>
    <source>
        <strain evidence="1 2">NRRL 25211</strain>
    </source>
</reference>
<protein>
    <submittedName>
        <fullName evidence="1">Uncharacterized protein</fullName>
    </submittedName>
</protein>
<evidence type="ECO:0000313" key="2">
    <source>
        <dbReference type="Proteomes" id="UP000544095"/>
    </source>
</evidence>
<evidence type="ECO:0000313" key="1">
    <source>
        <dbReference type="EMBL" id="KAF5588162.1"/>
    </source>
</evidence>
<accession>A0A8H5LA69</accession>
<name>A0A8H5LA69_9HYPO</name>